<dbReference type="InterPro" id="IPR020622">
    <property type="entry name" value="Ala_racemase_pyridoxalP-BS"/>
</dbReference>
<dbReference type="NCBIfam" id="TIGR00492">
    <property type="entry name" value="alr"/>
    <property type="match status" value="1"/>
</dbReference>
<feature type="active site" description="Proton acceptor; specific for D-alanine" evidence="4">
    <location>
        <position position="39"/>
    </location>
</feature>
<organism evidence="8 9">
    <name type="scientific">Zongyangia hominis</name>
    <dbReference type="NCBI Taxonomy" id="2763677"/>
    <lineage>
        <taxon>Bacteria</taxon>
        <taxon>Bacillati</taxon>
        <taxon>Bacillota</taxon>
        <taxon>Clostridia</taxon>
        <taxon>Eubacteriales</taxon>
        <taxon>Oscillospiraceae</taxon>
        <taxon>Zongyangia</taxon>
    </lineage>
</organism>
<dbReference type="PROSITE" id="PS00395">
    <property type="entry name" value="ALANINE_RACEMASE"/>
    <property type="match status" value="1"/>
</dbReference>
<feature type="binding site" evidence="4 6">
    <location>
        <position position="137"/>
    </location>
    <ligand>
        <name>substrate</name>
    </ligand>
</feature>
<evidence type="ECO:0000313" key="9">
    <source>
        <dbReference type="Proteomes" id="UP000660861"/>
    </source>
</evidence>
<dbReference type="PRINTS" id="PR00992">
    <property type="entry name" value="ALARACEMASE"/>
</dbReference>
<evidence type="ECO:0000313" key="8">
    <source>
        <dbReference type="EMBL" id="MBC8570512.1"/>
    </source>
</evidence>
<sequence length="398" mass="43127">MCDFLKRSWAEIDLDCISHNVKSIRSLIGPKCKLLGVVKADAYGHGDKKVALQMQEDGVDWFGISNIEEGVGLRQAGIVKPILIFGATPVEYVKTLAKYRITQALFSPEYALELSRAAVEAGVQVDVHVKVDTGMTRIGFVCTDGIQAAADRIAEACALSHLHPTGIFTHFAVSDELSAESQAYTRGQFDKFMAVIAALEERGVTFPLRHCCNSAGVINYPEMHLDMVRPGIICYGLAPSDEMRRAVDLRQAMTLKSVISMVKDIPAGTTVSYGRKFESGRLSKIATVPIGYADGYNRLLGGRAHALVQGRQVPVVGRVCMDQIMLDITDAPGIQAGDEAILLGTDGHGHEISINEVGALCGTIGYEVVCLIGKRVPRVYLKGGKQVGVVDYVQPYEK</sequence>
<dbReference type="PANTHER" id="PTHR30511">
    <property type="entry name" value="ALANINE RACEMASE"/>
    <property type="match status" value="1"/>
</dbReference>
<dbReference type="EC" id="5.1.1.1" evidence="4"/>
<evidence type="ECO:0000256" key="2">
    <source>
        <dbReference type="ARBA" id="ARBA00022898"/>
    </source>
</evidence>
<comment type="catalytic activity">
    <reaction evidence="4">
        <text>L-alanine = D-alanine</text>
        <dbReference type="Rhea" id="RHEA:20249"/>
        <dbReference type="ChEBI" id="CHEBI:57416"/>
        <dbReference type="ChEBI" id="CHEBI:57972"/>
        <dbReference type="EC" id="5.1.1.1"/>
    </reaction>
</comment>
<dbReference type="GO" id="GO:0030170">
    <property type="term" value="F:pyridoxal phosphate binding"/>
    <property type="evidence" value="ECO:0007669"/>
    <property type="project" value="UniProtKB-UniRule"/>
</dbReference>
<evidence type="ECO:0000256" key="1">
    <source>
        <dbReference type="ARBA" id="ARBA00001933"/>
    </source>
</evidence>
<reference evidence="8" key="1">
    <citation type="submission" date="2020-08" db="EMBL/GenBank/DDBJ databases">
        <title>Genome public.</title>
        <authorList>
            <person name="Liu C."/>
            <person name="Sun Q."/>
        </authorList>
    </citation>
    <scope>NUCLEOTIDE SEQUENCE</scope>
    <source>
        <strain evidence="8">NSJ-54</strain>
    </source>
</reference>
<feature type="modified residue" description="N6-(pyridoxal phosphate)lysine" evidence="4 5">
    <location>
        <position position="39"/>
    </location>
</feature>
<dbReference type="PANTHER" id="PTHR30511:SF0">
    <property type="entry name" value="ALANINE RACEMASE, CATABOLIC-RELATED"/>
    <property type="match status" value="1"/>
</dbReference>
<comment type="caution">
    <text evidence="8">The sequence shown here is derived from an EMBL/GenBank/DDBJ whole genome shotgun (WGS) entry which is preliminary data.</text>
</comment>
<dbReference type="Gene3D" id="3.20.20.10">
    <property type="entry name" value="Alanine racemase"/>
    <property type="match status" value="1"/>
</dbReference>
<evidence type="ECO:0000259" key="7">
    <source>
        <dbReference type="SMART" id="SM01005"/>
    </source>
</evidence>
<dbReference type="EMBL" id="JACRTC010000004">
    <property type="protein sequence ID" value="MBC8570512.1"/>
    <property type="molecule type" value="Genomic_DNA"/>
</dbReference>
<dbReference type="SUPFAM" id="SSF50621">
    <property type="entry name" value="Alanine racemase C-terminal domain-like"/>
    <property type="match status" value="1"/>
</dbReference>
<keyword evidence="9" id="KW-1185">Reference proteome</keyword>
<evidence type="ECO:0000256" key="3">
    <source>
        <dbReference type="ARBA" id="ARBA00023235"/>
    </source>
</evidence>
<feature type="binding site" evidence="4 6">
    <location>
        <position position="321"/>
    </location>
    <ligand>
        <name>substrate</name>
    </ligand>
</feature>
<dbReference type="GO" id="GO:0008784">
    <property type="term" value="F:alanine racemase activity"/>
    <property type="evidence" value="ECO:0007669"/>
    <property type="project" value="UniProtKB-UniRule"/>
</dbReference>
<dbReference type="InterPro" id="IPR011079">
    <property type="entry name" value="Ala_racemase_C"/>
</dbReference>
<gene>
    <name evidence="8" type="primary">alr</name>
    <name evidence="8" type="ORF">H8709_06665</name>
</gene>
<protein>
    <recommendedName>
        <fullName evidence="4">Alanine racemase</fullName>
        <ecNumber evidence="4">5.1.1.1</ecNumber>
    </recommendedName>
</protein>
<proteinExistence type="inferred from homology"/>
<dbReference type="GO" id="GO:0030632">
    <property type="term" value="P:D-alanine biosynthetic process"/>
    <property type="evidence" value="ECO:0007669"/>
    <property type="project" value="UniProtKB-UniRule"/>
</dbReference>
<dbReference type="HAMAP" id="MF_01201">
    <property type="entry name" value="Ala_racemase"/>
    <property type="match status" value="1"/>
</dbReference>
<dbReference type="Proteomes" id="UP000660861">
    <property type="component" value="Unassembled WGS sequence"/>
</dbReference>
<name>A0A926IBT4_9FIRM</name>
<dbReference type="SMART" id="SM01005">
    <property type="entry name" value="Ala_racemase_C"/>
    <property type="match status" value="1"/>
</dbReference>
<dbReference type="FunFam" id="3.20.20.10:FF:000002">
    <property type="entry name" value="Alanine racemase"/>
    <property type="match status" value="1"/>
</dbReference>
<keyword evidence="3 4" id="KW-0413">Isomerase</keyword>
<comment type="function">
    <text evidence="4">Catalyzes the interconversion of L-alanine and D-alanine. May also act on other amino acids.</text>
</comment>
<dbReference type="InterPro" id="IPR009006">
    <property type="entry name" value="Ala_racemase/Decarboxylase_C"/>
</dbReference>
<evidence type="ECO:0000256" key="4">
    <source>
        <dbReference type="HAMAP-Rule" id="MF_01201"/>
    </source>
</evidence>
<evidence type="ECO:0000256" key="5">
    <source>
        <dbReference type="PIRSR" id="PIRSR600821-50"/>
    </source>
</evidence>
<dbReference type="InterPro" id="IPR029066">
    <property type="entry name" value="PLP-binding_barrel"/>
</dbReference>
<dbReference type="Pfam" id="PF01168">
    <property type="entry name" value="Ala_racemase_N"/>
    <property type="match status" value="1"/>
</dbReference>
<keyword evidence="2 4" id="KW-0663">Pyridoxal phosphate</keyword>
<comment type="similarity">
    <text evidence="4">Belongs to the alanine racemase family.</text>
</comment>
<dbReference type="Pfam" id="PF00842">
    <property type="entry name" value="Ala_racemase_C"/>
    <property type="match status" value="1"/>
</dbReference>
<accession>A0A926IBT4</accession>
<comment type="pathway">
    <text evidence="4">Amino-acid biosynthesis; D-alanine biosynthesis; D-alanine from L-alanine: step 1/1.</text>
</comment>
<dbReference type="CDD" id="cd00430">
    <property type="entry name" value="PLPDE_III_AR"/>
    <property type="match status" value="1"/>
</dbReference>
<feature type="domain" description="Alanine racemase C-terminal" evidence="7">
    <location>
        <begin position="252"/>
        <end position="381"/>
    </location>
</feature>
<dbReference type="GO" id="GO:0005829">
    <property type="term" value="C:cytosol"/>
    <property type="evidence" value="ECO:0007669"/>
    <property type="project" value="TreeGrafter"/>
</dbReference>
<dbReference type="InterPro" id="IPR000821">
    <property type="entry name" value="Ala_racemase"/>
</dbReference>
<dbReference type="RefSeq" id="WP_262397613.1">
    <property type="nucleotide sequence ID" value="NZ_JACRTC010000004.1"/>
</dbReference>
<dbReference type="InterPro" id="IPR001608">
    <property type="entry name" value="Ala_racemase_N"/>
</dbReference>
<comment type="cofactor">
    <cofactor evidence="1 4 5">
        <name>pyridoxal 5'-phosphate</name>
        <dbReference type="ChEBI" id="CHEBI:597326"/>
    </cofactor>
</comment>
<feature type="active site" description="Proton acceptor; specific for L-alanine" evidence="4">
    <location>
        <position position="273"/>
    </location>
</feature>
<dbReference type="Gene3D" id="2.40.37.10">
    <property type="entry name" value="Lyase, Ornithine Decarboxylase, Chain A, domain 1"/>
    <property type="match status" value="1"/>
</dbReference>
<evidence type="ECO:0000256" key="6">
    <source>
        <dbReference type="PIRSR" id="PIRSR600821-52"/>
    </source>
</evidence>
<dbReference type="SUPFAM" id="SSF51419">
    <property type="entry name" value="PLP-binding barrel"/>
    <property type="match status" value="1"/>
</dbReference>
<dbReference type="GO" id="GO:0009252">
    <property type="term" value="P:peptidoglycan biosynthetic process"/>
    <property type="evidence" value="ECO:0007669"/>
    <property type="project" value="TreeGrafter"/>
</dbReference>
<dbReference type="AlphaFoldDB" id="A0A926IBT4"/>